<protein>
    <submittedName>
        <fullName evidence="2">Uncharacterized protein</fullName>
    </submittedName>
</protein>
<evidence type="ECO:0000256" key="1">
    <source>
        <dbReference type="SAM" id="MobiDB-lite"/>
    </source>
</evidence>
<keyword evidence="3" id="KW-1185">Reference proteome</keyword>
<evidence type="ECO:0000313" key="2">
    <source>
        <dbReference type="EMBL" id="MFC3853365.1"/>
    </source>
</evidence>
<dbReference type="EMBL" id="JBHRYR010000003">
    <property type="protein sequence ID" value="MFC3853365.1"/>
    <property type="molecule type" value="Genomic_DNA"/>
</dbReference>
<feature type="region of interest" description="Disordered" evidence="1">
    <location>
        <begin position="73"/>
        <end position="98"/>
    </location>
</feature>
<comment type="caution">
    <text evidence="2">The sequence shown here is derived from an EMBL/GenBank/DDBJ whole genome shotgun (WGS) entry which is preliminary data.</text>
</comment>
<name>A0ABV8A1X1_9GAMM</name>
<organism evidence="2 3">
    <name type="scientific">Saccharospirillum mangrovi</name>
    <dbReference type="NCBI Taxonomy" id="2161747"/>
    <lineage>
        <taxon>Bacteria</taxon>
        <taxon>Pseudomonadati</taxon>
        <taxon>Pseudomonadota</taxon>
        <taxon>Gammaproteobacteria</taxon>
        <taxon>Oceanospirillales</taxon>
        <taxon>Saccharospirillaceae</taxon>
        <taxon>Saccharospirillum</taxon>
    </lineage>
</organism>
<dbReference type="RefSeq" id="WP_380696448.1">
    <property type="nucleotide sequence ID" value="NZ_JBHRYR010000003.1"/>
</dbReference>
<dbReference type="Proteomes" id="UP001595617">
    <property type="component" value="Unassembled WGS sequence"/>
</dbReference>
<reference evidence="3" key="1">
    <citation type="journal article" date="2019" name="Int. J. Syst. Evol. Microbiol.">
        <title>The Global Catalogue of Microorganisms (GCM) 10K type strain sequencing project: providing services to taxonomists for standard genome sequencing and annotation.</title>
        <authorList>
            <consortium name="The Broad Institute Genomics Platform"/>
            <consortium name="The Broad Institute Genome Sequencing Center for Infectious Disease"/>
            <person name="Wu L."/>
            <person name="Ma J."/>
        </authorList>
    </citation>
    <scope>NUCLEOTIDE SEQUENCE [LARGE SCALE GENOMIC DNA]</scope>
    <source>
        <strain evidence="3">IBRC 10765</strain>
    </source>
</reference>
<gene>
    <name evidence="2" type="ORF">ACFOOG_11025</name>
</gene>
<sequence>MQKADWQALAQTATDLDALAGYINQAMAAGFHSEEVAAQLQRLLTLYQQALLQAKGADQALRQREEDLLQQRSELAEVDSNNVNDPASNPSVNDGSRE</sequence>
<evidence type="ECO:0000313" key="3">
    <source>
        <dbReference type="Proteomes" id="UP001595617"/>
    </source>
</evidence>
<accession>A0ABV8A1X1</accession>
<feature type="compositionally biased region" description="Polar residues" evidence="1">
    <location>
        <begin position="79"/>
        <end position="98"/>
    </location>
</feature>
<proteinExistence type="predicted"/>